<dbReference type="InterPro" id="IPR001584">
    <property type="entry name" value="Integrase_cat-core"/>
</dbReference>
<dbReference type="CDD" id="cd00303">
    <property type="entry name" value="retropepsin_like"/>
    <property type="match status" value="1"/>
</dbReference>
<dbReference type="CDD" id="cd01647">
    <property type="entry name" value="RT_LTR"/>
    <property type="match status" value="1"/>
</dbReference>
<protein>
    <submittedName>
        <fullName evidence="7">Uncharacterized protein LOC107493945</fullName>
    </submittedName>
</protein>
<dbReference type="PANTHER" id="PTHR48475:SF2">
    <property type="entry name" value="RIBONUCLEASE H"/>
    <property type="match status" value="1"/>
</dbReference>
<feature type="domain" description="RNase H type-1" evidence="4">
    <location>
        <begin position="1542"/>
        <end position="1674"/>
    </location>
</feature>
<reference evidence="6" key="1">
    <citation type="journal article" date="2016" name="Nat. Genet.">
        <title>The genome sequences of Arachis duranensis and Arachis ipaensis, the diploid ancestors of cultivated peanut.</title>
        <authorList>
            <person name="Bertioli D.J."/>
            <person name="Cannon S.B."/>
            <person name="Froenicke L."/>
            <person name="Huang G."/>
            <person name="Farmer A.D."/>
            <person name="Cannon E.K."/>
            <person name="Liu X."/>
            <person name="Gao D."/>
            <person name="Clevenger J."/>
            <person name="Dash S."/>
            <person name="Ren L."/>
            <person name="Moretzsohn M.C."/>
            <person name="Shirasawa K."/>
            <person name="Huang W."/>
            <person name="Vidigal B."/>
            <person name="Abernathy B."/>
            <person name="Chu Y."/>
            <person name="Niederhuth C.E."/>
            <person name="Umale P."/>
            <person name="Araujo A.C."/>
            <person name="Kozik A."/>
            <person name="Kim K.D."/>
            <person name="Burow M.D."/>
            <person name="Varshney R.K."/>
            <person name="Wang X."/>
            <person name="Zhang X."/>
            <person name="Barkley N."/>
            <person name="Guimaraes P.M."/>
            <person name="Isobe S."/>
            <person name="Guo B."/>
            <person name="Liao B."/>
            <person name="Stalker H.T."/>
            <person name="Schmitz R.J."/>
            <person name="Scheffler B.E."/>
            <person name="Leal-Bertioli S.C."/>
            <person name="Xun X."/>
            <person name="Jackson S.A."/>
            <person name="Michelmore R."/>
            <person name="Ozias-Akins P."/>
        </authorList>
    </citation>
    <scope>NUCLEOTIDE SEQUENCE [LARGE SCALE GENOMIC DNA]</scope>
    <source>
        <strain evidence="6">cv. V14167</strain>
    </source>
</reference>
<dbReference type="GO" id="GO:0003676">
    <property type="term" value="F:nucleic acid binding"/>
    <property type="evidence" value="ECO:0007669"/>
    <property type="project" value="InterPro"/>
</dbReference>
<keyword evidence="1" id="KW-0233">DNA recombination</keyword>
<feature type="compositionally biased region" description="Basic and acidic residues" evidence="2">
    <location>
        <begin position="789"/>
        <end position="806"/>
    </location>
</feature>
<dbReference type="Gene3D" id="2.40.70.10">
    <property type="entry name" value="Acid Proteases"/>
    <property type="match status" value="1"/>
</dbReference>
<dbReference type="Proteomes" id="UP000515211">
    <property type="component" value="Chromosome 6"/>
</dbReference>
<evidence type="ECO:0000259" key="5">
    <source>
        <dbReference type="PROSITE" id="PS50994"/>
    </source>
</evidence>
<dbReference type="Gene3D" id="3.10.10.10">
    <property type="entry name" value="HIV Type 1 Reverse Transcriptase, subunit A, domain 1"/>
    <property type="match status" value="1"/>
</dbReference>
<gene>
    <name evidence="7" type="primary">LOC107493945</name>
</gene>
<organism evidence="6 7">
    <name type="scientific">Arachis duranensis</name>
    <name type="common">Wild peanut</name>
    <dbReference type="NCBI Taxonomy" id="130453"/>
    <lineage>
        <taxon>Eukaryota</taxon>
        <taxon>Viridiplantae</taxon>
        <taxon>Streptophyta</taxon>
        <taxon>Embryophyta</taxon>
        <taxon>Tracheophyta</taxon>
        <taxon>Spermatophyta</taxon>
        <taxon>Magnoliopsida</taxon>
        <taxon>eudicotyledons</taxon>
        <taxon>Gunneridae</taxon>
        <taxon>Pentapetalae</taxon>
        <taxon>rosids</taxon>
        <taxon>fabids</taxon>
        <taxon>Fabales</taxon>
        <taxon>Fabaceae</taxon>
        <taxon>Papilionoideae</taxon>
        <taxon>50 kb inversion clade</taxon>
        <taxon>dalbergioids sensu lato</taxon>
        <taxon>Dalbergieae</taxon>
        <taxon>Pterocarpus clade</taxon>
        <taxon>Arachis</taxon>
    </lineage>
</organism>
<dbReference type="Pfam" id="PF03732">
    <property type="entry name" value="Retrotrans_gag"/>
    <property type="match status" value="1"/>
</dbReference>
<accession>A0A6P4DWV0</accession>
<dbReference type="InterPro" id="IPR056648">
    <property type="entry name" value="DUF7746"/>
</dbReference>
<dbReference type="GO" id="GO:0006310">
    <property type="term" value="P:DNA recombination"/>
    <property type="evidence" value="ECO:0007669"/>
    <property type="project" value="UniProtKB-KW"/>
</dbReference>
<evidence type="ECO:0000256" key="2">
    <source>
        <dbReference type="SAM" id="MobiDB-lite"/>
    </source>
</evidence>
<evidence type="ECO:0000259" key="3">
    <source>
        <dbReference type="PROSITE" id="PS50878"/>
    </source>
</evidence>
<feature type="compositionally biased region" description="Basic and acidic residues" evidence="2">
    <location>
        <begin position="425"/>
        <end position="434"/>
    </location>
</feature>
<evidence type="ECO:0000256" key="1">
    <source>
        <dbReference type="ARBA" id="ARBA00023172"/>
    </source>
</evidence>
<dbReference type="Pfam" id="PF17921">
    <property type="entry name" value="Integrase_H2C2"/>
    <property type="match status" value="1"/>
</dbReference>
<dbReference type="PROSITE" id="PS50878">
    <property type="entry name" value="RT_POL"/>
    <property type="match status" value="1"/>
</dbReference>
<dbReference type="Gene3D" id="3.30.420.10">
    <property type="entry name" value="Ribonuclease H-like superfamily/Ribonuclease H"/>
    <property type="match status" value="2"/>
</dbReference>
<dbReference type="GO" id="GO:0015074">
    <property type="term" value="P:DNA integration"/>
    <property type="evidence" value="ECO:0007669"/>
    <property type="project" value="InterPro"/>
</dbReference>
<dbReference type="InterPro" id="IPR041588">
    <property type="entry name" value="Integrase_H2C2"/>
</dbReference>
<dbReference type="PANTHER" id="PTHR48475">
    <property type="entry name" value="RIBONUCLEASE H"/>
    <property type="match status" value="1"/>
</dbReference>
<dbReference type="InterPro" id="IPR021109">
    <property type="entry name" value="Peptidase_aspartic_dom_sf"/>
</dbReference>
<dbReference type="Pfam" id="PF22909">
    <property type="entry name" value="Caulimovir_coat_dom"/>
    <property type="match status" value="1"/>
</dbReference>
<keyword evidence="6" id="KW-1185">Reference proteome</keyword>
<dbReference type="SUPFAM" id="SSF53098">
    <property type="entry name" value="Ribonuclease H-like"/>
    <property type="match status" value="2"/>
</dbReference>
<dbReference type="GO" id="GO:0004523">
    <property type="term" value="F:RNA-DNA hybrid ribonuclease activity"/>
    <property type="evidence" value="ECO:0007669"/>
    <property type="project" value="InterPro"/>
</dbReference>
<feature type="region of interest" description="Disordered" evidence="2">
    <location>
        <begin position="327"/>
        <end position="348"/>
    </location>
</feature>
<dbReference type="InterPro" id="IPR036397">
    <property type="entry name" value="RNaseH_sf"/>
</dbReference>
<dbReference type="RefSeq" id="XP_015970466.1">
    <property type="nucleotide sequence ID" value="XM_016114980.1"/>
</dbReference>
<dbReference type="CDD" id="cd09279">
    <property type="entry name" value="RNase_HI_like"/>
    <property type="match status" value="1"/>
</dbReference>
<evidence type="ECO:0000313" key="7">
    <source>
        <dbReference type="RefSeq" id="XP_015970466.1"/>
    </source>
</evidence>
<dbReference type="Gene3D" id="3.30.70.270">
    <property type="match status" value="2"/>
</dbReference>
<reference evidence="7" key="2">
    <citation type="submission" date="2025-08" db="UniProtKB">
        <authorList>
            <consortium name="RefSeq"/>
        </authorList>
    </citation>
    <scope>IDENTIFICATION</scope>
    <source>
        <tissue evidence="7">Whole plant</tissue>
    </source>
</reference>
<dbReference type="PROSITE" id="PS50879">
    <property type="entry name" value="RNASE_H_1"/>
    <property type="match status" value="1"/>
</dbReference>
<dbReference type="PROSITE" id="PS50994">
    <property type="entry name" value="INTEGRASE"/>
    <property type="match status" value="1"/>
</dbReference>
<dbReference type="InterPro" id="IPR043502">
    <property type="entry name" value="DNA/RNA_pol_sf"/>
</dbReference>
<evidence type="ECO:0000259" key="4">
    <source>
        <dbReference type="PROSITE" id="PS50879"/>
    </source>
</evidence>
<dbReference type="InterPro" id="IPR005162">
    <property type="entry name" value="Retrotrans_gag_dom"/>
</dbReference>
<feature type="region of interest" description="Disordered" evidence="2">
    <location>
        <begin position="399"/>
        <end position="484"/>
    </location>
</feature>
<dbReference type="InterPro" id="IPR041577">
    <property type="entry name" value="RT_RNaseH_2"/>
</dbReference>
<dbReference type="KEGG" id="adu:107493945"/>
<dbReference type="SUPFAM" id="SSF50630">
    <property type="entry name" value="Acid proteases"/>
    <property type="match status" value="1"/>
</dbReference>
<dbReference type="InterPro" id="IPR043128">
    <property type="entry name" value="Rev_trsase/Diguanyl_cyclase"/>
</dbReference>
<proteinExistence type="predicted"/>
<dbReference type="GeneID" id="107493945"/>
<dbReference type="InterPro" id="IPR002156">
    <property type="entry name" value="RNaseH_domain"/>
</dbReference>
<feature type="region of interest" description="Disordered" evidence="2">
    <location>
        <begin position="789"/>
        <end position="819"/>
    </location>
</feature>
<feature type="domain" description="Integrase catalytic" evidence="5">
    <location>
        <begin position="1828"/>
        <end position="1987"/>
    </location>
</feature>
<dbReference type="Pfam" id="PF00665">
    <property type="entry name" value="rve"/>
    <property type="match status" value="1"/>
</dbReference>
<dbReference type="Pfam" id="PF17919">
    <property type="entry name" value="RT_RNaseH_2"/>
    <property type="match status" value="1"/>
</dbReference>
<dbReference type="Pfam" id="PF13456">
    <property type="entry name" value="RVT_3"/>
    <property type="match status" value="1"/>
</dbReference>
<dbReference type="SUPFAM" id="SSF56672">
    <property type="entry name" value="DNA/RNA polymerases"/>
    <property type="match status" value="1"/>
</dbReference>
<sequence>MTNSLTKWKGLTKPSAYGYNRVSAPDLALEERELGFVSFNANNIYEWNIDGKTEYNIMSMFQHMTMVGTAYQAAHETSEEAIPNVIVSRFSGQLKGWWDNYLSDNQKHSIFSAIKVNDQNEPIIGDDGEPIPDAVNTLIFTIESHFIGDPSLWKDRSAELLSNLRCKTLSDFRWYKDTFLIRVYTREDIQQPFWKEKFFAGLPKSLGDKVRDKIRSLTPDGIIPYDELSYGQLISFIQKVVLKICQDDKIQRQLAREKTQNRIDLGTFCEQFGLPACTSPPFHLDNPTSDLTRKFPILLLDRIRDILYIGTVCGDLRQLKQMEGILDENPSSQDDSRPRHPTSEQQEVMNQARIASTIHRTNEHMIADPQHPEKARDKATQIIQDLCLRVQELEGKLTDKGKYANEHGSQATSRPRSYRGRSPIRQHDRRDGRSTSRYHRHEKSPEQRHNKKHHRSASHDLSRQHDSDEDPRRRHTKRTRNDHIIMGATPFTERILRAKLPRGFDKPTDMKYDGTKDPQEHLTAFEARMNLEGASNAVRCRAFPVTLAGPAIKWFNALPNGSITGFHDITRKFMAQFTTRITKAKHPISLLGVTQKQEESTRKYLDRFNDECLTVDGLTDSVASLCLTNGLMNEDFRKHLTTKPVWTMHEIQNVAKEYINDEEVSQVVAANKRQHVATQHGNPTPRHNPPPKENQRDHLRPTNRPPRIGKLSNYTPLTAPITEIYHQIADRGIIPKARPLKERTGGNKALYCDYHRGYGHKTQDCFDLKDALEQAIRDGKLPEFVKFIREPRRSDRDKSPEREGRNPRTQKLLPRENPEEDPTIIVNVITGKDVSNKSKLTMKKDLKIMAVRHHDPVAIADSTITFLPEDCQHGTSAEDAPFVISARIGTGLVRRILVNTGADSNILFRGAFDKLGLRNDNLQTHRHGVTGLGDNFLKPDGSVTLPITIGTSNQRKTILSEFVVLKDSTAYNVILGRKTINDFSAVIFTKYLLMKFKADDGTIGTIHGDREVAAECDNNSLALRKKSWDAAGIFLADLDARLDGQPRPEPEGDMEKLQIGPTKEEYTFINRNLPYDLKEELSQLLKQNRDLFAFTPADMPGISPDLMSHHLAVDPLTKPVAQRRRKMSPDRAAEVRKQVKALLEANFIRELPYTTWLANVVLVRKSNGKWRMCVDYTDLNKACPKDAFPLPNIDGLVDAASGHRYLSFMDAYSDYNQIPMHRPDEEKIAFITPDGTYCYTVMPFGLKNAGATYQRLVNKIFRNLTGNKIEVYIDDMLAKTESGEQLTDDLKIIMNTLRKHQMRLNPTKCAFGMEAGKFLGFMITQRGVEANPEKCRAVLEMTSPKNLKEIQKLTGRLTALSRFLGASAQKAIPFFKLMKKRTPFKWEIECEEAFQHFKRVLAEPPILAKPQTGETLYLYLSITEEAIAAALVRENEKKEQKPIYFISKVLQDTEARYSCLEKLAFALPSASRRLRQYFHAHPITVRTDQAVKQVLQKSDLAGRMLAWSIELSQFQIRFEPRNAIKAQALTDFIAEMNPIKLTPEPWKLHVDGSSNSTHGGARIILENQNGIIIEQSIRYDFPVSNNQAEYEALLAGLNLAWEVDAKVLEVNTDSQVVCSQINGSYHTRDPLLQQYLNRVSELKEGFENITIQHVPRERNARADLLSKLASTKSGHGNRSLIQEVVKSPSVSTIINAHLTSSNRESWTYPILQYLLDGTLPPDPKEERRIKREAANYTIIAGQLYKRGFSQPLVKCIDPGDTEYILHEIHEGCCGHHIGGKTLAQKIIRAGYFWPTIIRDSVQLTKSCDKCQRHANTHQAAPHQLSIISAERPFGSWGIDLVGPFPTAPGQLRYLVVAIDYYTKWIEAEPLASITATQCRKFVWRQIITRFGIPEVIISDNGTQFTDKRFRELLEGLRISHRFSSVEHPQTNGQVESANKIIVKGLKKRLDEAKGLWADELGSVLWSYRTTPQTSTGETPFRLTYGVEAVIPVEIGDPSPRKTVGGNDEEAERDLIDEERSIAHVKELALKQRISLRYNHGVIRREFADNDLVLRRNDIGPPTPGEGKLAPNWEGPYIIKAVIGKGAYKLERLDGSEIPRTWNAANLRRYYT</sequence>
<name>A0A6P4DWV0_ARADU</name>
<dbReference type="Gene3D" id="1.10.340.70">
    <property type="match status" value="1"/>
</dbReference>
<feature type="region of interest" description="Disordered" evidence="2">
    <location>
        <begin position="674"/>
        <end position="714"/>
    </location>
</feature>
<feature type="domain" description="Reverse transcriptase" evidence="3">
    <location>
        <begin position="1144"/>
        <end position="1323"/>
    </location>
</feature>
<dbReference type="InterPro" id="IPR000477">
    <property type="entry name" value="RT_dom"/>
</dbReference>
<dbReference type="Pfam" id="PF00078">
    <property type="entry name" value="RVT_1"/>
    <property type="match status" value="1"/>
</dbReference>
<dbReference type="InterPro" id="IPR012337">
    <property type="entry name" value="RNaseH-like_sf"/>
</dbReference>
<dbReference type="Pfam" id="PF24925">
    <property type="entry name" value="DUF7746"/>
    <property type="match status" value="1"/>
</dbReference>
<feature type="compositionally biased region" description="Basic and acidic residues" evidence="2">
    <location>
        <begin position="457"/>
        <end position="472"/>
    </location>
</feature>
<evidence type="ECO:0000313" key="6">
    <source>
        <dbReference type="Proteomes" id="UP000515211"/>
    </source>
</evidence>